<proteinExistence type="predicted"/>
<feature type="compositionally biased region" description="Low complexity" evidence="1">
    <location>
        <begin position="42"/>
        <end position="53"/>
    </location>
</feature>
<dbReference type="Proteomes" id="UP001286313">
    <property type="component" value="Unassembled WGS sequence"/>
</dbReference>
<dbReference type="AlphaFoldDB" id="A0AAE1BYW1"/>
<evidence type="ECO:0000313" key="2">
    <source>
        <dbReference type="EMBL" id="KAK3858677.1"/>
    </source>
</evidence>
<sequence length="133" mass="14343">MKEGIIGQSLLVMVTTAVCKPPSPPPTHINPLPSSPTPPSSSPTLHLRASSPIPSSPSPNHLGASSPIPSFHPPYPFLPPPISSFPTLSLPLPYPTISGPPHLFLPLLPRRRITSYLKPHHRDAAPQQLRLNY</sequence>
<gene>
    <name evidence="2" type="ORF">Pcinc_035148</name>
</gene>
<reference evidence="2" key="1">
    <citation type="submission" date="2023-10" db="EMBL/GenBank/DDBJ databases">
        <title>Genome assemblies of two species of porcelain crab, Petrolisthes cinctipes and Petrolisthes manimaculis (Anomura: Porcellanidae).</title>
        <authorList>
            <person name="Angst P."/>
        </authorList>
    </citation>
    <scope>NUCLEOTIDE SEQUENCE</scope>
    <source>
        <strain evidence="2">PB745_01</strain>
        <tissue evidence="2">Gill</tissue>
    </source>
</reference>
<keyword evidence="3" id="KW-1185">Reference proteome</keyword>
<evidence type="ECO:0000256" key="1">
    <source>
        <dbReference type="SAM" id="MobiDB-lite"/>
    </source>
</evidence>
<feature type="compositionally biased region" description="Pro residues" evidence="1">
    <location>
        <begin position="22"/>
        <end position="41"/>
    </location>
</feature>
<accession>A0AAE1BYW1</accession>
<protein>
    <submittedName>
        <fullName evidence="2">Uncharacterized protein</fullName>
    </submittedName>
</protein>
<feature type="region of interest" description="Disordered" evidence="1">
    <location>
        <begin position="22"/>
        <end position="67"/>
    </location>
</feature>
<dbReference type="EMBL" id="JAWQEG010005244">
    <property type="protein sequence ID" value="KAK3858677.1"/>
    <property type="molecule type" value="Genomic_DNA"/>
</dbReference>
<comment type="caution">
    <text evidence="2">The sequence shown here is derived from an EMBL/GenBank/DDBJ whole genome shotgun (WGS) entry which is preliminary data.</text>
</comment>
<organism evidence="2 3">
    <name type="scientific">Petrolisthes cinctipes</name>
    <name type="common">Flat porcelain crab</name>
    <dbReference type="NCBI Taxonomy" id="88211"/>
    <lineage>
        <taxon>Eukaryota</taxon>
        <taxon>Metazoa</taxon>
        <taxon>Ecdysozoa</taxon>
        <taxon>Arthropoda</taxon>
        <taxon>Crustacea</taxon>
        <taxon>Multicrustacea</taxon>
        <taxon>Malacostraca</taxon>
        <taxon>Eumalacostraca</taxon>
        <taxon>Eucarida</taxon>
        <taxon>Decapoda</taxon>
        <taxon>Pleocyemata</taxon>
        <taxon>Anomura</taxon>
        <taxon>Galatheoidea</taxon>
        <taxon>Porcellanidae</taxon>
        <taxon>Petrolisthes</taxon>
    </lineage>
</organism>
<name>A0AAE1BYW1_PETCI</name>
<evidence type="ECO:0000313" key="3">
    <source>
        <dbReference type="Proteomes" id="UP001286313"/>
    </source>
</evidence>